<proteinExistence type="predicted"/>
<dbReference type="AlphaFoldDB" id="A0A5C4WR26"/>
<evidence type="ECO:0000313" key="1">
    <source>
        <dbReference type="EMBL" id="KAB8195976.1"/>
    </source>
</evidence>
<keyword evidence="2" id="KW-1185">Reference proteome</keyword>
<name>A0A5C4WR26_9ACTN</name>
<reference evidence="1 2" key="1">
    <citation type="submission" date="2019-10" db="EMBL/GenBank/DDBJ databases">
        <title>Nonomuraea sp. nov., isolated from Phyllanthus amarus.</title>
        <authorList>
            <person name="Klykleung N."/>
            <person name="Tanasupawat S."/>
        </authorList>
    </citation>
    <scope>NUCLEOTIDE SEQUENCE [LARGE SCALE GENOMIC DNA]</scope>
    <source>
        <strain evidence="1 2">PA1-10</strain>
    </source>
</reference>
<organism evidence="1 2">
    <name type="scientific">Nonomuraea phyllanthi</name>
    <dbReference type="NCBI Taxonomy" id="2219224"/>
    <lineage>
        <taxon>Bacteria</taxon>
        <taxon>Bacillati</taxon>
        <taxon>Actinomycetota</taxon>
        <taxon>Actinomycetes</taxon>
        <taxon>Streptosporangiales</taxon>
        <taxon>Streptosporangiaceae</taxon>
        <taxon>Nonomuraea</taxon>
    </lineage>
</organism>
<dbReference type="OrthoDB" id="3539663at2"/>
<evidence type="ECO:0000313" key="2">
    <source>
        <dbReference type="Proteomes" id="UP000312512"/>
    </source>
</evidence>
<comment type="caution">
    <text evidence="1">The sequence shown here is derived from an EMBL/GenBank/DDBJ whole genome shotgun (WGS) entry which is preliminary data.</text>
</comment>
<dbReference type="EMBL" id="VDLX02000003">
    <property type="protein sequence ID" value="KAB8195976.1"/>
    <property type="molecule type" value="Genomic_DNA"/>
</dbReference>
<gene>
    <name evidence="1" type="ORF">FH608_010910</name>
</gene>
<dbReference type="RefSeq" id="WP_139630293.1">
    <property type="nucleotide sequence ID" value="NZ_VDLX02000003.1"/>
</dbReference>
<protein>
    <submittedName>
        <fullName evidence="1">Uncharacterized protein</fullName>
    </submittedName>
</protein>
<dbReference type="Proteomes" id="UP000312512">
    <property type="component" value="Unassembled WGS sequence"/>
</dbReference>
<sequence length="248" mass="24253">MNRLTQLSFTAAPAALLAGWLLMRPTGADVVGGPWWTATYVACLAGYLMFGVMTVGLRRLAGPVRGWRRVAVEAAAGVALLGLAATVARLGIGLYAGFAGEPVAAGADFAFAPGAGLAGGPGAGFEAVVYGIPAQAFFGALVALAVVLAALGRVTVVSVAVTALGMVVLAAAMFGAGAATALIAGMLGTGAEKALAVGVFGTGAEAALAAVGLALMWLGTLLLGRGGRAARVPYRTGGDGGPARSVRA</sequence>
<accession>A0A5C4WR26</accession>